<dbReference type="PANTHER" id="PTHR28219">
    <property type="entry name" value="UPF0642 PROTEIN YBL028C"/>
    <property type="match status" value="1"/>
</dbReference>
<organism evidence="3 4">
    <name type="scientific">Myxozyma melibiosi</name>
    <dbReference type="NCBI Taxonomy" id="54550"/>
    <lineage>
        <taxon>Eukaryota</taxon>
        <taxon>Fungi</taxon>
        <taxon>Dikarya</taxon>
        <taxon>Ascomycota</taxon>
        <taxon>Saccharomycotina</taxon>
        <taxon>Lipomycetes</taxon>
        <taxon>Lipomycetales</taxon>
        <taxon>Lipomycetaceae</taxon>
        <taxon>Myxozyma</taxon>
    </lineage>
</organism>
<dbReference type="RefSeq" id="XP_064766757.1">
    <property type="nucleotide sequence ID" value="XM_064913185.1"/>
</dbReference>
<keyword evidence="4" id="KW-1185">Reference proteome</keyword>
<evidence type="ECO:0000259" key="2">
    <source>
        <dbReference type="Pfam" id="PF10338"/>
    </source>
</evidence>
<accession>A0ABR1F1K2</accession>
<dbReference type="Pfam" id="PF10338">
    <property type="entry name" value="YBL028C_N"/>
    <property type="match status" value="1"/>
</dbReference>
<feature type="compositionally biased region" description="Low complexity" evidence="1">
    <location>
        <begin position="41"/>
        <end position="88"/>
    </location>
</feature>
<name>A0ABR1F1K2_9ASCO</name>
<comment type="caution">
    <text evidence="3">The sequence shown here is derived from an EMBL/GenBank/DDBJ whole genome shotgun (WGS) entry which is preliminary data.</text>
</comment>
<dbReference type="Proteomes" id="UP001498771">
    <property type="component" value="Unassembled WGS sequence"/>
</dbReference>
<evidence type="ECO:0000313" key="4">
    <source>
        <dbReference type="Proteomes" id="UP001498771"/>
    </source>
</evidence>
<evidence type="ECO:0000256" key="1">
    <source>
        <dbReference type="SAM" id="MobiDB-lite"/>
    </source>
</evidence>
<proteinExistence type="predicted"/>
<gene>
    <name evidence="3" type="ORF">BZA70DRAFT_281920</name>
</gene>
<feature type="region of interest" description="Disordered" evidence="1">
    <location>
        <begin position="34"/>
        <end position="136"/>
    </location>
</feature>
<evidence type="ECO:0000313" key="3">
    <source>
        <dbReference type="EMBL" id="KAK7203724.1"/>
    </source>
</evidence>
<dbReference type="EMBL" id="JBBJBU010000010">
    <property type="protein sequence ID" value="KAK7203724.1"/>
    <property type="molecule type" value="Genomic_DNA"/>
</dbReference>
<dbReference type="GeneID" id="90038697"/>
<feature type="domain" description="DUF2423" evidence="2">
    <location>
        <begin position="1"/>
        <end position="38"/>
    </location>
</feature>
<protein>
    <recommendedName>
        <fullName evidence="2">DUF2423 domain-containing protein</fullName>
    </recommendedName>
</protein>
<dbReference type="PANTHER" id="PTHR28219:SF1">
    <property type="entry name" value="UPF0642 PROTEIN YBL028C"/>
    <property type="match status" value="1"/>
</dbReference>
<dbReference type="InterPro" id="IPR019434">
    <property type="entry name" value="DUF2423"/>
</dbReference>
<reference evidence="3 4" key="1">
    <citation type="submission" date="2024-03" db="EMBL/GenBank/DDBJ databases">
        <title>Genome-scale model development and genomic sequencing of the oleaginous clade Lipomyces.</title>
        <authorList>
            <consortium name="Lawrence Berkeley National Laboratory"/>
            <person name="Czajka J.J."/>
            <person name="Han Y."/>
            <person name="Kim J."/>
            <person name="Mondo S.J."/>
            <person name="Hofstad B.A."/>
            <person name="Robles A."/>
            <person name="Haridas S."/>
            <person name="Riley R."/>
            <person name="LaButti K."/>
            <person name="Pangilinan J."/>
            <person name="Andreopoulos W."/>
            <person name="Lipzen A."/>
            <person name="Yan J."/>
            <person name="Wang M."/>
            <person name="Ng V."/>
            <person name="Grigoriev I.V."/>
            <person name="Spatafora J.W."/>
            <person name="Magnuson J.K."/>
            <person name="Baker S.E."/>
            <person name="Pomraning K.R."/>
        </authorList>
    </citation>
    <scope>NUCLEOTIDE SEQUENCE [LARGE SCALE GENOMIC DNA]</scope>
    <source>
        <strain evidence="3 4">Phaff 52-87</strain>
    </source>
</reference>
<feature type="compositionally biased region" description="Basic residues" evidence="1">
    <location>
        <begin position="106"/>
        <end position="119"/>
    </location>
</feature>
<sequence length="136" mass="14338">MAKSLRAKSRVRARGIRRATVFDPVTDARTIRLSKKLNGDSSATTTTAASSATTESETSEEASASMDVDDSSASTASTSTAAAAATDAPKVSTSGWKGSRNEQWKQKKASKIYSKKKQGSKSLVFGSVNKKKSAKK</sequence>